<dbReference type="Proteomes" id="UP000887540">
    <property type="component" value="Unplaced"/>
</dbReference>
<dbReference type="AlphaFoldDB" id="A0A914DGL7"/>
<feature type="region of interest" description="Disordered" evidence="1">
    <location>
        <begin position="1"/>
        <end position="38"/>
    </location>
</feature>
<evidence type="ECO:0000313" key="2">
    <source>
        <dbReference type="Proteomes" id="UP000887540"/>
    </source>
</evidence>
<feature type="compositionally biased region" description="Basic residues" evidence="1">
    <location>
        <begin position="1"/>
        <end position="13"/>
    </location>
</feature>
<evidence type="ECO:0000256" key="1">
    <source>
        <dbReference type="SAM" id="MobiDB-lite"/>
    </source>
</evidence>
<name>A0A914DGL7_9BILA</name>
<organism evidence="2 3">
    <name type="scientific">Acrobeloides nanus</name>
    <dbReference type="NCBI Taxonomy" id="290746"/>
    <lineage>
        <taxon>Eukaryota</taxon>
        <taxon>Metazoa</taxon>
        <taxon>Ecdysozoa</taxon>
        <taxon>Nematoda</taxon>
        <taxon>Chromadorea</taxon>
        <taxon>Rhabditida</taxon>
        <taxon>Tylenchina</taxon>
        <taxon>Cephalobomorpha</taxon>
        <taxon>Cephaloboidea</taxon>
        <taxon>Cephalobidae</taxon>
        <taxon>Acrobeloides</taxon>
    </lineage>
</organism>
<proteinExistence type="predicted"/>
<keyword evidence="2" id="KW-1185">Reference proteome</keyword>
<protein>
    <submittedName>
        <fullName evidence="3">Uncharacterized protein</fullName>
    </submittedName>
</protein>
<feature type="compositionally biased region" description="Basic and acidic residues" evidence="1">
    <location>
        <begin position="14"/>
        <end position="24"/>
    </location>
</feature>
<reference evidence="3" key="1">
    <citation type="submission" date="2022-11" db="UniProtKB">
        <authorList>
            <consortium name="WormBaseParasite"/>
        </authorList>
    </citation>
    <scope>IDENTIFICATION</scope>
</reference>
<evidence type="ECO:0000313" key="3">
    <source>
        <dbReference type="WBParaSite" id="ACRNAN_scaffold2546.g24126.t1"/>
    </source>
</evidence>
<dbReference type="WBParaSite" id="ACRNAN_scaffold2546.g24126.t1">
    <property type="protein sequence ID" value="ACRNAN_scaffold2546.g24126.t1"/>
    <property type="gene ID" value="ACRNAN_scaffold2546.g24126"/>
</dbReference>
<sequence>MSSKTIRKPKRNRIQNDSHMEPSTKMKSPPTLKLVDEDESLDPGTKFYLDWSMKNPKTILNEFCTKYSLKYEIRAEKIEPYK</sequence>
<dbReference type="SUPFAM" id="SSF54768">
    <property type="entry name" value="dsRNA-binding domain-like"/>
    <property type="match status" value="1"/>
</dbReference>
<accession>A0A914DGL7</accession>